<proteinExistence type="predicted"/>
<evidence type="ECO:0000259" key="1">
    <source>
        <dbReference type="SMART" id="SM00829"/>
    </source>
</evidence>
<dbReference type="PANTHER" id="PTHR11695:SF648">
    <property type="entry name" value="ZINC-BINDING OXIDOREDUCTASE"/>
    <property type="match status" value="1"/>
</dbReference>
<dbReference type="InterPro" id="IPR020843">
    <property type="entry name" value="ER"/>
</dbReference>
<dbReference type="EMBL" id="FN545212">
    <property type="protein sequence ID" value="CBA73900.1"/>
    <property type="molecule type" value="Genomic_DNA"/>
</dbReference>
<dbReference type="GO" id="GO:0016829">
    <property type="term" value="F:lyase activity"/>
    <property type="evidence" value="ECO:0007669"/>
    <property type="project" value="UniProtKB-KW"/>
</dbReference>
<gene>
    <name evidence="2" type="ORF">ARN_20390</name>
</gene>
<reference evidence="2" key="1">
    <citation type="journal article" date="2010" name="Insect Mol. Biol.">
        <title>The draft genome sequence of Arsenophonus nasoniae, son-killer bacterium of Nasonia vitripennis, reveals genes associated with virulence and symbiosis.</title>
        <authorList>
            <person name="Wilkes T."/>
            <person name="Darby A.C."/>
            <person name="Choi J."/>
            <person name="Colborne J.K."/>
            <person name="Werren J.H."/>
            <person name="Hurst G.D.D."/>
        </authorList>
    </citation>
    <scope>NUCLEOTIDE SEQUENCE</scope>
</reference>
<dbReference type="CDD" id="cd05289">
    <property type="entry name" value="MDR_like_2"/>
    <property type="match status" value="1"/>
</dbReference>
<dbReference type="InterPro" id="IPR036291">
    <property type="entry name" value="NAD(P)-bd_dom_sf"/>
</dbReference>
<protein>
    <submittedName>
        <fullName evidence="2">Bifunctional protein: zinc-containing alcohol dehydrogenase quinone oxidoreductase ( NADPH:quinone reductase) Similar to arginate lyase</fullName>
    </submittedName>
</protein>
<accession>D2U0L0</accession>
<feature type="domain" description="Enoyl reductase (ER)" evidence="1">
    <location>
        <begin position="17"/>
        <end position="317"/>
    </location>
</feature>
<dbReference type="InterPro" id="IPR050700">
    <property type="entry name" value="YIM1/Zinc_Alcohol_DH_Fams"/>
</dbReference>
<dbReference type="GO" id="GO:0016491">
    <property type="term" value="F:oxidoreductase activity"/>
    <property type="evidence" value="ECO:0007669"/>
    <property type="project" value="InterPro"/>
</dbReference>
<name>D2U0L0_9GAMM</name>
<dbReference type="InterPro" id="IPR011032">
    <property type="entry name" value="GroES-like_sf"/>
</dbReference>
<dbReference type="SMART" id="SM00829">
    <property type="entry name" value="PKS_ER"/>
    <property type="match status" value="1"/>
</dbReference>
<keyword evidence="2" id="KW-0456">Lyase</keyword>
<dbReference type="Gene3D" id="3.90.180.10">
    <property type="entry name" value="Medium-chain alcohol dehydrogenases, catalytic domain"/>
    <property type="match status" value="1"/>
</dbReference>
<dbReference type="SUPFAM" id="SSF51735">
    <property type="entry name" value="NAD(P)-binding Rossmann-fold domains"/>
    <property type="match status" value="1"/>
</dbReference>
<organism evidence="2">
    <name type="scientific">Arsenophonus nasoniae</name>
    <name type="common">son-killer infecting Nasonia vitripennis</name>
    <dbReference type="NCBI Taxonomy" id="638"/>
    <lineage>
        <taxon>Bacteria</taxon>
        <taxon>Pseudomonadati</taxon>
        <taxon>Pseudomonadota</taxon>
        <taxon>Gammaproteobacteria</taxon>
        <taxon>Enterobacterales</taxon>
        <taxon>Morganellaceae</taxon>
        <taxon>Arsenophonus</taxon>
    </lineage>
</organism>
<dbReference type="Pfam" id="PF13602">
    <property type="entry name" value="ADH_zinc_N_2"/>
    <property type="match status" value="1"/>
</dbReference>
<evidence type="ECO:0000313" key="2">
    <source>
        <dbReference type="EMBL" id="CBA73900.1"/>
    </source>
</evidence>
<dbReference type="AlphaFoldDB" id="D2U0L0"/>
<dbReference type="SUPFAM" id="SSF50129">
    <property type="entry name" value="GroES-like"/>
    <property type="match status" value="1"/>
</dbReference>
<dbReference type="PANTHER" id="PTHR11695">
    <property type="entry name" value="ALCOHOL DEHYDROGENASE RELATED"/>
    <property type="match status" value="1"/>
</dbReference>
<dbReference type="Gene3D" id="3.40.50.720">
    <property type="entry name" value="NAD(P)-binding Rossmann-like Domain"/>
    <property type="match status" value="1"/>
</dbReference>
<sequence length="322" mass="35113">MRISLMKGFVIDFNKKGVEKFMIGEVPDPVVKAGEVLIKVMAVPLSAWELDFIRNNDQLSLKEYIKGCNIYLGLEFSGVVLTDGKKFKKGDRVAGSIDFTKDEKAMAELVAANEDYLSILPESIKFTNGASLPIGSETAYKGLVELAKIKNGDNVLIIGANGGVGSYAVQIAKNAGAKVTAIGGPSAVPFLKELGADKIYSYREKSVFELNDSFDIIFDLAKVLKFEQAIHLLNNNGVFVNSNPQLDIDSEAQAKVSDKHVPYLFVAHGSSTILNQIIDKVTTGEIKPAVESVFSVEDYKTALKTLQENERFGKIVMDLSSF</sequence>